<dbReference type="GO" id="GO:0005524">
    <property type="term" value="F:ATP binding"/>
    <property type="evidence" value="ECO:0007669"/>
    <property type="project" value="UniProtKB-UniRule"/>
</dbReference>
<evidence type="ECO:0000313" key="4">
    <source>
        <dbReference type="Proteomes" id="UP000231637"/>
    </source>
</evidence>
<feature type="binding site" evidence="1">
    <location>
        <begin position="133"/>
        <end position="140"/>
    </location>
    <ligand>
        <name>ATP</name>
        <dbReference type="ChEBI" id="CHEBI:30616"/>
    </ligand>
</feature>
<dbReference type="OrthoDB" id="9768060at2"/>
<reference evidence="3 4" key="1">
    <citation type="submission" date="2016-12" db="EMBL/GenBank/DDBJ databases">
        <title>Isolation and genomic insights into novel planktonic Zetaproteobacteria from stratified waters of the Chesapeake Bay.</title>
        <authorList>
            <person name="McAllister S.M."/>
            <person name="Kato S."/>
            <person name="Chan C.S."/>
            <person name="Chiu B.K."/>
            <person name="Field E.K."/>
        </authorList>
    </citation>
    <scope>NUCLEOTIDE SEQUENCE [LARGE SCALE GENOMIC DNA]</scope>
    <source>
        <strain evidence="3 4">CP-8</strain>
    </source>
</reference>
<dbReference type="SUPFAM" id="SSF52540">
    <property type="entry name" value="P-loop containing nucleoside triphosphate hydrolases"/>
    <property type="match status" value="1"/>
</dbReference>
<sequence>MNVKPITKKELSECVELFNNLNLYGEDETNWIYPNLFRDADAVLYVVAPHCIDPDRFEKALYGLSTIFNRTITGVKDLGSHRWELLEDKLPELVPYSERPDNIPFGSFWLGTYADGSPIILDFEHSPVLMVAGASGSGKSMLFRVLLKEIERTWGAEAITIVEGTKDGNDFRRQPCKNLATDLEAALEVYREMARVFDERKEVIRELDVDNWLEARDMGYEWFPQYVLMDESPLFLTEPRKGDQFFDEKSEIIQIATHLAMRGRYVGLFQIFGTQDPSSSSGLPSGIMNQVRLKVGYGMRTAEMARAYFGQSTAIASDLVSGKGIAMLGAAPTLFRGALLKV</sequence>
<evidence type="ECO:0000256" key="1">
    <source>
        <dbReference type="PROSITE-ProRule" id="PRU00289"/>
    </source>
</evidence>
<accession>A0A2K8LE69</accession>
<dbReference type="EMBL" id="CP018800">
    <property type="protein sequence ID" value="ATX82576.1"/>
    <property type="molecule type" value="Genomic_DNA"/>
</dbReference>
<keyword evidence="1" id="KW-0067">ATP-binding</keyword>
<dbReference type="Proteomes" id="UP000231637">
    <property type="component" value="Chromosome"/>
</dbReference>
<protein>
    <recommendedName>
        <fullName evidence="2">FtsK domain-containing protein</fullName>
    </recommendedName>
</protein>
<dbReference type="KEGG" id="mfn:Ga0123462_1728"/>
<evidence type="ECO:0000259" key="2">
    <source>
        <dbReference type="PROSITE" id="PS50901"/>
    </source>
</evidence>
<dbReference type="PROSITE" id="PS50901">
    <property type="entry name" value="FTSK"/>
    <property type="match status" value="1"/>
</dbReference>
<dbReference type="GO" id="GO:0003677">
    <property type="term" value="F:DNA binding"/>
    <property type="evidence" value="ECO:0007669"/>
    <property type="project" value="InterPro"/>
</dbReference>
<gene>
    <name evidence="3" type="ORF">Ga0123462_1728</name>
</gene>
<keyword evidence="4" id="KW-1185">Reference proteome</keyword>
<organism evidence="3 4">
    <name type="scientific">Mariprofundus ferrinatatus</name>
    <dbReference type="NCBI Taxonomy" id="1921087"/>
    <lineage>
        <taxon>Bacteria</taxon>
        <taxon>Pseudomonadati</taxon>
        <taxon>Pseudomonadota</taxon>
        <taxon>Candidatius Mariprofundia</taxon>
        <taxon>Mariprofundales</taxon>
        <taxon>Mariprofundaceae</taxon>
        <taxon>Mariprofundus</taxon>
    </lineage>
</organism>
<dbReference type="InterPro" id="IPR002543">
    <property type="entry name" value="FtsK_dom"/>
</dbReference>
<feature type="domain" description="FtsK" evidence="2">
    <location>
        <begin position="116"/>
        <end position="306"/>
    </location>
</feature>
<name>A0A2K8LE69_9PROT</name>
<evidence type="ECO:0000313" key="3">
    <source>
        <dbReference type="EMBL" id="ATX82576.1"/>
    </source>
</evidence>
<dbReference type="Gene3D" id="3.40.50.300">
    <property type="entry name" value="P-loop containing nucleotide triphosphate hydrolases"/>
    <property type="match status" value="1"/>
</dbReference>
<dbReference type="RefSeq" id="WP_100265909.1">
    <property type="nucleotide sequence ID" value="NZ_CP018800.1"/>
</dbReference>
<dbReference type="InterPro" id="IPR027417">
    <property type="entry name" value="P-loop_NTPase"/>
</dbReference>
<proteinExistence type="predicted"/>
<keyword evidence="1" id="KW-0547">Nucleotide-binding</keyword>
<dbReference type="AlphaFoldDB" id="A0A2K8LE69"/>